<proteinExistence type="predicted"/>
<evidence type="ECO:0000313" key="1">
    <source>
        <dbReference type="EMBL" id="ABC83099.1"/>
    </source>
</evidence>
<evidence type="ECO:0000313" key="2">
    <source>
        <dbReference type="Proteomes" id="UP000001935"/>
    </source>
</evidence>
<accession>Q2IEU2</accession>
<evidence type="ECO:0008006" key="3">
    <source>
        <dbReference type="Google" id="ProtNLM"/>
    </source>
</evidence>
<dbReference type="EMBL" id="CP000251">
    <property type="protein sequence ID" value="ABC83099.1"/>
    <property type="molecule type" value="Genomic_DNA"/>
</dbReference>
<dbReference type="RefSeq" id="WP_011422381.1">
    <property type="nucleotide sequence ID" value="NC_007760.1"/>
</dbReference>
<dbReference type="Proteomes" id="UP000001935">
    <property type="component" value="Chromosome"/>
</dbReference>
<dbReference type="OrthoDB" id="5525581at2"/>
<sequence>MRRRSAWWAAAIALAIAVAGVAWRWGQGEEDDEARVRRLVDGSAAAVASRDVNGVVAPLSERFRGHGLDRAGAKQLVAYEVLRGAWASAMVAGATVAVDGDRAAAQVDAVLSRAAGRGKALAELLPGEGTAHRFALRLEREADGWRVVEAAWRPITLAEALAGPPPAELAPAPDR</sequence>
<gene>
    <name evidence="1" type="ordered locus">Adeh_3332</name>
</gene>
<reference evidence="1" key="1">
    <citation type="submission" date="2006-01" db="EMBL/GenBank/DDBJ databases">
        <title>Complete sequence of Anaeromyxobacter dehalogenans 2CP-C.</title>
        <authorList>
            <consortium name="US DOE Joint Genome Institute"/>
            <person name="Copeland A."/>
            <person name="Lucas S."/>
            <person name="Lapidus A."/>
            <person name="Barry K."/>
            <person name="Detter J.C."/>
            <person name="Glavina T."/>
            <person name="Hammon N."/>
            <person name="Israni S."/>
            <person name="Pitluck S."/>
            <person name="Brettin T."/>
            <person name="Bruce D."/>
            <person name="Han C."/>
            <person name="Tapia R."/>
            <person name="Gilna P."/>
            <person name="Kiss H."/>
            <person name="Schmutz J."/>
            <person name="Larimer F."/>
            <person name="Land M."/>
            <person name="Kyrpides N."/>
            <person name="Anderson I."/>
            <person name="Sanford R.A."/>
            <person name="Ritalahti K.M."/>
            <person name="Thomas H.S."/>
            <person name="Kirby J.R."/>
            <person name="Zhulin I.B."/>
            <person name="Loeffler F.E."/>
            <person name="Richardson P."/>
        </authorList>
    </citation>
    <scope>NUCLEOTIDE SEQUENCE</scope>
    <source>
        <strain evidence="1">2CP-C</strain>
    </source>
</reference>
<protein>
    <recommendedName>
        <fullName evidence="3">SnoaL-like domain-containing protein</fullName>
    </recommendedName>
</protein>
<dbReference type="InterPro" id="IPR032710">
    <property type="entry name" value="NTF2-like_dom_sf"/>
</dbReference>
<dbReference type="KEGG" id="ade:Adeh_3332"/>
<dbReference type="SUPFAM" id="SSF54427">
    <property type="entry name" value="NTF2-like"/>
    <property type="match status" value="1"/>
</dbReference>
<dbReference type="HOGENOM" id="CLU_1575245_0_0_7"/>
<name>Q2IEU2_ANADE</name>
<organism evidence="1 2">
    <name type="scientific">Anaeromyxobacter dehalogenans (strain 2CP-C)</name>
    <dbReference type="NCBI Taxonomy" id="290397"/>
    <lineage>
        <taxon>Bacteria</taxon>
        <taxon>Pseudomonadati</taxon>
        <taxon>Myxococcota</taxon>
        <taxon>Myxococcia</taxon>
        <taxon>Myxococcales</taxon>
        <taxon>Cystobacterineae</taxon>
        <taxon>Anaeromyxobacteraceae</taxon>
        <taxon>Anaeromyxobacter</taxon>
    </lineage>
</organism>
<dbReference type="AlphaFoldDB" id="Q2IEU2"/>
<dbReference type="STRING" id="290397.Adeh_3332"/>